<sequence length="339" mass="38004">MSHATMDTAEREDSQAGCFSDSAGMQTYSLNTSLGAMHLMSRINNEMSLVEDTASGSFGVVKRGIFDLDCQCYAVKQTKRAICGESDLQHQLQETYALSACSHPNVLRYFDAWVEDRAVFVRTEWLPDGSVAEFERPLPEALLRSVIHQIASALHWLWRHHITHRDVKPDNILAQKMEDGTYVFKLADLGLARPLFMDHPDIGEEFCGTNDDDGDSRYLAPDAFTLPKFAQQKGETDVYALGASCVELMGGDPSLVRSGNYTGSFGTYSPELQQLVQWMTRPDPKERPDTFTVALLTVDPTLQVTEEFVLRKSAIDDLRASVAELEKQFEDTSNNDNEW</sequence>
<comment type="caution">
    <text evidence="6">The sequence shown here is derived from an EMBL/GenBank/DDBJ whole genome shotgun (WGS) entry which is preliminary data.</text>
</comment>
<dbReference type="PANTHER" id="PTHR11042">
    <property type="entry name" value="EUKARYOTIC TRANSLATION INITIATION FACTOR 2-ALPHA KINASE EIF2-ALPHA KINASE -RELATED"/>
    <property type="match status" value="1"/>
</dbReference>
<dbReference type="PANTHER" id="PTHR11042:SF190">
    <property type="entry name" value="MITOSIS INHIBITOR PROTEIN KINASE MIK1"/>
    <property type="match status" value="1"/>
</dbReference>
<dbReference type="Gene3D" id="3.30.200.20">
    <property type="entry name" value="Phosphorylase Kinase, domain 1"/>
    <property type="match status" value="1"/>
</dbReference>
<dbReference type="InterPro" id="IPR011009">
    <property type="entry name" value="Kinase-like_dom_sf"/>
</dbReference>
<dbReference type="CDD" id="cd00180">
    <property type="entry name" value="PKc"/>
    <property type="match status" value="1"/>
</dbReference>
<evidence type="ECO:0000256" key="1">
    <source>
        <dbReference type="ARBA" id="ARBA00022679"/>
    </source>
</evidence>
<evidence type="ECO:0000256" key="4">
    <source>
        <dbReference type="ARBA" id="ARBA00022840"/>
    </source>
</evidence>
<dbReference type="GeneID" id="40329311"/>
<dbReference type="Proteomes" id="UP000283634">
    <property type="component" value="Unassembled WGS sequence"/>
</dbReference>
<dbReference type="InterPro" id="IPR000719">
    <property type="entry name" value="Prot_kinase_dom"/>
</dbReference>
<name>A0A422NEU6_TRYRA</name>
<dbReference type="GO" id="GO:0004672">
    <property type="term" value="F:protein kinase activity"/>
    <property type="evidence" value="ECO:0007669"/>
    <property type="project" value="InterPro"/>
</dbReference>
<dbReference type="OrthoDB" id="5337378at2759"/>
<dbReference type="GO" id="GO:0005524">
    <property type="term" value="F:ATP binding"/>
    <property type="evidence" value="ECO:0007669"/>
    <property type="project" value="UniProtKB-KW"/>
</dbReference>
<evidence type="ECO:0000259" key="5">
    <source>
        <dbReference type="PROSITE" id="PS50011"/>
    </source>
</evidence>
<keyword evidence="7" id="KW-1185">Reference proteome</keyword>
<dbReference type="OMA" id="DRRYMSP"/>
<dbReference type="GO" id="GO:0005737">
    <property type="term" value="C:cytoplasm"/>
    <property type="evidence" value="ECO:0007669"/>
    <property type="project" value="TreeGrafter"/>
</dbReference>
<dbReference type="InterPro" id="IPR050339">
    <property type="entry name" value="CC_SR_Kinase"/>
</dbReference>
<keyword evidence="4" id="KW-0067">ATP-binding</keyword>
<dbReference type="EMBL" id="MKGL01000177">
    <property type="protein sequence ID" value="RNF03992.1"/>
    <property type="molecule type" value="Genomic_DNA"/>
</dbReference>
<reference evidence="6 7" key="1">
    <citation type="journal article" date="2018" name="BMC Genomics">
        <title>Genomic comparison of Trypanosoma conorhini and Trypanosoma rangeli to Trypanosoma cruzi strains of high and low virulence.</title>
        <authorList>
            <person name="Bradwell K.R."/>
            <person name="Koparde V.N."/>
            <person name="Matveyev A.V."/>
            <person name="Serrano M.G."/>
            <person name="Alves J.M."/>
            <person name="Parikh H."/>
            <person name="Huang B."/>
            <person name="Lee V."/>
            <person name="Espinosa-Alvarez O."/>
            <person name="Ortiz P.A."/>
            <person name="Costa-Martins A.G."/>
            <person name="Teixeira M.M."/>
            <person name="Buck G.A."/>
        </authorList>
    </citation>
    <scope>NUCLEOTIDE SEQUENCE [LARGE SCALE GENOMIC DNA]</scope>
    <source>
        <strain evidence="6 7">AM80</strain>
    </source>
</reference>
<dbReference type="RefSeq" id="XP_029237838.1">
    <property type="nucleotide sequence ID" value="XM_029382258.1"/>
</dbReference>
<evidence type="ECO:0000313" key="6">
    <source>
        <dbReference type="EMBL" id="RNF03992.1"/>
    </source>
</evidence>
<dbReference type="EC" id="2.7.11.-" evidence="6"/>
<dbReference type="Pfam" id="PF00069">
    <property type="entry name" value="Pkinase"/>
    <property type="match status" value="1"/>
</dbReference>
<dbReference type="SUPFAM" id="SSF56112">
    <property type="entry name" value="Protein kinase-like (PK-like)"/>
    <property type="match status" value="1"/>
</dbReference>
<keyword evidence="1 6" id="KW-0808">Transferase</keyword>
<keyword evidence="2" id="KW-0547">Nucleotide-binding</keyword>
<dbReference type="SMART" id="SM00220">
    <property type="entry name" value="S_TKc"/>
    <property type="match status" value="1"/>
</dbReference>
<organism evidence="6 7">
    <name type="scientific">Trypanosoma rangeli</name>
    <dbReference type="NCBI Taxonomy" id="5698"/>
    <lineage>
        <taxon>Eukaryota</taxon>
        <taxon>Discoba</taxon>
        <taxon>Euglenozoa</taxon>
        <taxon>Kinetoplastea</taxon>
        <taxon>Metakinetoplastina</taxon>
        <taxon>Trypanosomatida</taxon>
        <taxon>Trypanosomatidae</taxon>
        <taxon>Trypanosoma</taxon>
        <taxon>Herpetosoma</taxon>
    </lineage>
</organism>
<dbReference type="AlphaFoldDB" id="A0A422NEU6"/>
<evidence type="ECO:0000256" key="2">
    <source>
        <dbReference type="ARBA" id="ARBA00022741"/>
    </source>
</evidence>
<proteinExistence type="predicted"/>
<dbReference type="Gene3D" id="1.10.510.10">
    <property type="entry name" value="Transferase(Phosphotransferase) domain 1"/>
    <property type="match status" value="1"/>
</dbReference>
<protein>
    <submittedName>
        <fullName evidence="6">Protein kinase</fullName>
        <ecNumber evidence="6">2.7.11.-</ecNumber>
    </submittedName>
</protein>
<evidence type="ECO:0000313" key="7">
    <source>
        <dbReference type="Proteomes" id="UP000283634"/>
    </source>
</evidence>
<accession>A0A422NEU6</accession>
<keyword evidence="3 6" id="KW-0418">Kinase</keyword>
<feature type="domain" description="Protein kinase" evidence="5">
    <location>
        <begin position="47"/>
        <end position="302"/>
    </location>
</feature>
<evidence type="ECO:0000256" key="3">
    <source>
        <dbReference type="ARBA" id="ARBA00022777"/>
    </source>
</evidence>
<dbReference type="PROSITE" id="PS50011">
    <property type="entry name" value="PROTEIN_KINASE_DOM"/>
    <property type="match status" value="1"/>
</dbReference>
<dbReference type="VEuPathDB" id="TriTrypDB:TRSC58_03684"/>
<dbReference type="GO" id="GO:0005634">
    <property type="term" value="C:nucleus"/>
    <property type="evidence" value="ECO:0007669"/>
    <property type="project" value="TreeGrafter"/>
</dbReference>
<gene>
    <name evidence="6" type="ORF">TraAM80_05378</name>
</gene>